<feature type="signal peptide" evidence="2">
    <location>
        <begin position="1"/>
        <end position="20"/>
    </location>
</feature>
<keyword evidence="2" id="KW-0732">Signal</keyword>
<evidence type="ECO:0000313" key="4">
    <source>
        <dbReference type="Proteomes" id="UP001364617"/>
    </source>
</evidence>
<name>A0AAN9C7G3_9TELE</name>
<feature type="compositionally biased region" description="Basic residues" evidence="1">
    <location>
        <begin position="79"/>
        <end position="92"/>
    </location>
</feature>
<organism evidence="3 4">
    <name type="scientific">Phoxinus phoxinus</name>
    <name type="common">Eurasian minnow</name>
    <dbReference type="NCBI Taxonomy" id="58324"/>
    <lineage>
        <taxon>Eukaryota</taxon>
        <taxon>Metazoa</taxon>
        <taxon>Chordata</taxon>
        <taxon>Craniata</taxon>
        <taxon>Vertebrata</taxon>
        <taxon>Euteleostomi</taxon>
        <taxon>Actinopterygii</taxon>
        <taxon>Neopterygii</taxon>
        <taxon>Teleostei</taxon>
        <taxon>Ostariophysi</taxon>
        <taxon>Cypriniformes</taxon>
        <taxon>Leuciscidae</taxon>
        <taxon>Phoxininae</taxon>
        <taxon>Phoxinus</taxon>
    </lineage>
</organism>
<feature type="chain" id="PRO_5042830587" evidence="2">
    <location>
        <begin position="21"/>
        <end position="154"/>
    </location>
</feature>
<reference evidence="3 4" key="1">
    <citation type="submission" date="2024-02" db="EMBL/GenBank/DDBJ databases">
        <title>Chromosome-level genome assembly of the Eurasian Minnow (Phoxinus phoxinus).</title>
        <authorList>
            <person name="Oriowo T.O."/>
            <person name="Martin S."/>
            <person name="Stange M."/>
            <person name="Chrysostomakis Y."/>
            <person name="Brown T."/>
            <person name="Winkler S."/>
            <person name="Kukowka S."/>
            <person name="Myers E.W."/>
            <person name="Bohne A."/>
        </authorList>
    </citation>
    <scope>NUCLEOTIDE SEQUENCE [LARGE SCALE GENOMIC DNA]</scope>
    <source>
        <strain evidence="3">ZFMK-TIS-60720</strain>
        <tissue evidence="3">Whole Organism</tissue>
    </source>
</reference>
<accession>A0AAN9C7G3</accession>
<dbReference type="Proteomes" id="UP001364617">
    <property type="component" value="Unassembled WGS sequence"/>
</dbReference>
<feature type="compositionally biased region" description="Polar residues" evidence="1">
    <location>
        <begin position="55"/>
        <end position="76"/>
    </location>
</feature>
<feature type="region of interest" description="Disordered" evidence="1">
    <location>
        <begin position="54"/>
        <end position="95"/>
    </location>
</feature>
<gene>
    <name evidence="3" type="ORF">R3I93_022149</name>
</gene>
<keyword evidence="4" id="KW-1185">Reference proteome</keyword>
<sequence length="154" mass="17429">MVTMLWVCLLCLQGCLLTHALDCTGRSVDCAGTQVTEVKVEEEPFSSLVRMRRQAQLTQRPGSYSVKGSPNTLIQTDRSRRHLNASKKKPNRSRIGSYSLLSHNHATNPLQVVSVHRQFEDVPHPKVPALKSVKKRSRRSEPKRKKNVRNKTCS</sequence>
<feature type="region of interest" description="Disordered" evidence="1">
    <location>
        <begin position="122"/>
        <end position="154"/>
    </location>
</feature>
<evidence type="ECO:0000313" key="3">
    <source>
        <dbReference type="EMBL" id="KAK7123949.1"/>
    </source>
</evidence>
<dbReference type="AlphaFoldDB" id="A0AAN9C7G3"/>
<feature type="compositionally biased region" description="Basic residues" evidence="1">
    <location>
        <begin position="132"/>
        <end position="154"/>
    </location>
</feature>
<comment type="caution">
    <text evidence="3">The sequence shown here is derived from an EMBL/GenBank/DDBJ whole genome shotgun (WGS) entry which is preliminary data.</text>
</comment>
<evidence type="ECO:0000256" key="2">
    <source>
        <dbReference type="SAM" id="SignalP"/>
    </source>
</evidence>
<evidence type="ECO:0000256" key="1">
    <source>
        <dbReference type="SAM" id="MobiDB-lite"/>
    </source>
</evidence>
<dbReference type="EMBL" id="JAYKXH010000024">
    <property type="protein sequence ID" value="KAK7123949.1"/>
    <property type="molecule type" value="Genomic_DNA"/>
</dbReference>
<proteinExistence type="predicted"/>
<protein>
    <submittedName>
        <fullName evidence="3">Uncharacterized protein</fullName>
    </submittedName>
</protein>